<keyword evidence="1" id="KW-0472">Membrane</keyword>
<reference evidence="2" key="1">
    <citation type="journal article" date="2020" name="Stud. Mycol.">
        <title>101 Dothideomycetes genomes: a test case for predicting lifestyles and emergence of pathogens.</title>
        <authorList>
            <person name="Haridas S."/>
            <person name="Albert R."/>
            <person name="Binder M."/>
            <person name="Bloem J."/>
            <person name="Labutti K."/>
            <person name="Salamov A."/>
            <person name="Andreopoulos B."/>
            <person name="Baker S."/>
            <person name="Barry K."/>
            <person name="Bills G."/>
            <person name="Bluhm B."/>
            <person name="Cannon C."/>
            <person name="Castanera R."/>
            <person name="Culley D."/>
            <person name="Daum C."/>
            <person name="Ezra D."/>
            <person name="Gonzalez J."/>
            <person name="Henrissat B."/>
            <person name="Kuo A."/>
            <person name="Liang C."/>
            <person name="Lipzen A."/>
            <person name="Lutzoni F."/>
            <person name="Magnuson J."/>
            <person name="Mondo S."/>
            <person name="Nolan M."/>
            <person name="Ohm R."/>
            <person name="Pangilinan J."/>
            <person name="Park H.-J."/>
            <person name="Ramirez L."/>
            <person name="Alfaro M."/>
            <person name="Sun H."/>
            <person name="Tritt A."/>
            <person name="Yoshinaga Y."/>
            <person name="Zwiers L.-H."/>
            <person name="Turgeon B."/>
            <person name="Goodwin S."/>
            <person name="Spatafora J."/>
            <person name="Crous P."/>
            <person name="Grigoriev I."/>
        </authorList>
    </citation>
    <scope>NUCLEOTIDE SEQUENCE</scope>
    <source>
        <strain evidence="2">CBS 113979</strain>
    </source>
</reference>
<sequence>MIPPLSEIPPTIPKARASLGNFSTGDKLSRKYVGFLLACFFTRATLVCYLATLFCSNPICSLPYTASFTFFTALLSILEVLWLYPSQQG</sequence>
<keyword evidence="3" id="KW-1185">Reference proteome</keyword>
<evidence type="ECO:0000256" key="1">
    <source>
        <dbReference type="SAM" id="Phobius"/>
    </source>
</evidence>
<dbReference type="AlphaFoldDB" id="A0A6G1H6Z9"/>
<gene>
    <name evidence="2" type="ORF">K402DRAFT_18939</name>
</gene>
<protein>
    <submittedName>
        <fullName evidence="2">Uncharacterized protein</fullName>
    </submittedName>
</protein>
<dbReference type="Proteomes" id="UP000800041">
    <property type="component" value="Unassembled WGS sequence"/>
</dbReference>
<keyword evidence="1" id="KW-1133">Transmembrane helix</keyword>
<keyword evidence="1" id="KW-0812">Transmembrane</keyword>
<feature type="transmembrane region" description="Helical" evidence="1">
    <location>
        <begin position="32"/>
        <end position="52"/>
    </location>
</feature>
<dbReference type="EMBL" id="ML977147">
    <property type="protein sequence ID" value="KAF1988738.1"/>
    <property type="molecule type" value="Genomic_DNA"/>
</dbReference>
<evidence type="ECO:0000313" key="2">
    <source>
        <dbReference type="EMBL" id="KAF1988738.1"/>
    </source>
</evidence>
<accession>A0A6G1H6Z9</accession>
<name>A0A6G1H6Z9_9PEZI</name>
<organism evidence="2 3">
    <name type="scientific">Aulographum hederae CBS 113979</name>
    <dbReference type="NCBI Taxonomy" id="1176131"/>
    <lineage>
        <taxon>Eukaryota</taxon>
        <taxon>Fungi</taxon>
        <taxon>Dikarya</taxon>
        <taxon>Ascomycota</taxon>
        <taxon>Pezizomycotina</taxon>
        <taxon>Dothideomycetes</taxon>
        <taxon>Pleosporomycetidae</taxon>
        <taxon>Aulographales</taxon>
        <taxon>Aulographaceae</taxon>
    </lineage>
</organism>
<feature type="transmembrane region" description="Helical" evidence="1">
    <location>
        <begin position="64"/>
        <end position="84"/>
    </location>
</feature>
<evidence type="ECO:0000313" key="3">
    <source>
        <dbReference type="Proteomes" id="UP000800041"/>
    </source>
</evidence>
<proteinExistence type="predicted"/>